<dbReference type="InterPro" id="IPR041711">
    <property type="entry name" value="Met-tRNA-FMT_N"/>
</dbReference>
<dbReference type="KEGG" id="kla:KLLA0_E10583g"/>
<dbReference type="CDD" id="cd08646">
    <property type="entry name" value="FMT_core_Met-tRNA-FMT_N"/>
    <property type="match status" value="1"/>
</dbReference>
<dbReference type="SUPFAM" id="SSF53328">
    <property type="entry name" value="Formyltransferase"/>
    <property type="match status" value="1"/>
</dbReference>
<dbReference type="InParanoid" id="Q6CNR1"/>
<evidence type="ECO:0000259" key="2">
    <source>
        <dbReference type="Pfam" id="PF00551"/>
    </source>
</evidence>
<dbReference type="GO" id="GO:0005739">
    <property type="term" value="C:mitochondrion"/>
    <property type="evidence" value="ECO:0007669"/>
    <property type="project" value="TreeGrafter"/>
</dbReference>
<dbReference type="Proteomes" id="UP000000598">
    <property type="component" value="Chromosome E"/>
</dbReference>
<name>Q6CNR1_KLULA</name>
<sequence>MWGFKHGKTLSTCVIRFYSTSNGNPLKVLFFGSDQYSSHLLSALHSLLRTKDIDSLQVVTRSPKSCGRYLSEVREVPIMSVNDSLGLPPVIKCDTRSDLLGLIDNPSVEFNVLIAVSFGKLIPKQLIEKVDGKAFNIHPSLLPRYRGSSPIQYTLLNRDEFTGVTIQSLHPTKFDHGEIIKQTAPLSVQEILKLGTVGKFDEDVPEKVATLMDQLGLKSGELLQQMIRERDFKPKPNPNYEPSLAPKITTEMKQINWKNERKLRLLAKNDALGSLYCYKLSLPKRKKEVMKKRIIFPELFDLNETISMKPGEFKLSEDEKTMIIQCIDGQIGTNVLQFEGFALEPVPTFVNRLNKRCGKMNSNEFL</sequence>
<dbReference type="EMBL" id="CR382125">
    <property type="protein sequence ID" value="CAG99515.1"/>
    <property type="molecule type" value="Genomic_DNA"/>
</dbReference>
<dbReference type="FunCoup" id="Q6CNR1">
    <property type="interactions" value="286"/>
</dbReference>
<dbReference type="EC" id="2.1.2.9" evidence="1"/>
<dbReference type="Pfam" id="PF00551">
    <property type="entry name" value="Formyl_trans_N"/>
    <property type="match status" value="1"/>
</dbReference>
<dbReference type="STRING" id="284590.Q6CNR1"/>
<dbReference type="Gene3D" id="3.40.50.12230">
    <property type="match status" value="1"/>
</dbReference>
<organism evidence="3 4">
    <name type="scientific">Kluyveromyces lactis (strain ATCC 8585 / CBS 2359 / DSM 70799 / NBRC 1267 / NRRL Y-1140 / WM37)</name>
    <name type="common">Yeast</name>
    <name type="synonym">Candida sphaerica</name>
    <dbReference type="NCBI Taxonomy" id="284590"/>
    <lineage>
        <taxon>Eukaryota</taxon>
        <taxon>Fungi</taxon>
        <taxon>Dikarya</taxon>
        <taxon>Ascomycota</taxon>
        <taxon>Saccharomycotina</taxon>
        <taxon>Saccharomycetes</taxon>
        <taxon>Saccharomycetales</taxon>
        <taxon>Saccharomycetaceae</taxon>
        <taxon>Kluyveromyces</taxon>
    </lineage>
</organism>
<dbReference type="eggNOG" id="KOG3082">
    <property type="taxonomic scope" value="Eukaryota"/>
</dbReference>
<dbReference type="GO" id="GO:0004479">
    <property type="term" value="F:methionyl-tRNA formyltransferase activity"/>
    <property type="evidence" value="ECO:0007669"/>
    <property type="project" value="UniProtKB-EC"/>
</dbReference>
<evidence type="ECO:0000256" key="1">
    <source>
        <dbReference type="ARBA" id="ARBA00012261"/>
    </source>
</evidence>
<dbReference type="HOGENOM" id="CLU_033347_0_1_1"/>
<accession>Q6CNR1</accession>
<dbReference type="PANTHER" id="PTHR11138:SF5">
    <property type="entry name" value="METHIONYL-TRNA FORMYLTRANSFERASE, MITOCHONDRIAL"/>
    <property type="match status" value="1"/>
</dbReference>
<gene>
    <name evidence="3" type="ORF">KLLA0_E10583g</name>
</gene>
<keyword evidence="4" id="KW-1185">Reference proteome</keyword>
<proteinExistence type="predicted"/>
<dbReference type="PaxDb" id="284590-Q6CNR1"/>
<reference evidence="3 4" key="1">
    <citation type="journal article" date="2004" name="Nature">
        <title>Genome evolution in yeasts.</title>
        <authorList>
            <consortium name="Genolevures"/>
            <person name="Dujon B."/>
            <person name="Sherman D."/>
            <person name="Fischer G."/>
            <person name="Durrens P."/>
            <person name="Casaregola S."/>
            <person name="Lafontaine I."/>
            <person name="de Montigny J."/>
            <person name="Marck C."/>
            <person name="Neuveglise C."/>
            <person name="Talla E."/>
            <person name="Goffard N."/>
            <person name="Frangeul L."/>
            <person name="Aigle M."/>
            <person name="Anthouard V."/>
            <person name="Babour A."/>
            <person name="Barbe V."/>
            <person name="Barnay S."/>
            <person name="Blanchin S."/>
            <person name="Beckerich J.M."/>
            <person name="Beyne E."/>
            <person name="Bleykasten C."/>
            <person name="Boisrame A."/>
            <person name="Boyer J."/>
            <person name="Cattolico L."/>
            <person name="Confanioleri F."/>
            <person name="de Daruvar A."/>
            <person name="Despons L."/>
            <person name="Fabre E."/>
            <person name="Fairhead C."/>
            <person name="Ferry-Dumazet H."/>
            <person name="Groppi A."/>
            <person name="Hantraye F."/>
            <person name="Hennequin C."/>
            <person name="Jauniaux N."/>
            <person name="Joyet P."/>
            <person name="Kachouri R."/>
            <person name="Kerrest A."/>
            <person name="Koszul R."/>
            <person name="Lemaire M."/>
            <person name="Lesur I."/>
            <person name="Ma L."/>
            <person name="Muller H."/>
            <person name="Nicaud J.M."/>
            <person name="Nikolski M."/>
            <person name="Oztas S."/>
            <person name="Ozier-Kalogeropoulos O."/>
            <person name="Pellenz S."/>
            <person name="Potier S."/>
            <person name="Richard G.F."/>
            <person name="Straub M.L."/>
            <person name="Suleau A."/>
            <person name="Swennene D."/>
            <person name="Tekaia F."/>
            <person name="Wesolowski-Louvel M."/>
            <person name="Westhof E."/>
            <person name="Wirth B."/>
            <person name="Zeniou-Meyer M."/>
            <person name="Zivanovic I."/>
            <person name="Bolotin-Fukuhara M."/>
            <person name="Thierry A."/>
            <person name="Bouchier C."/>
            <person name="Caudron B."/>
            <person name="Scarpelli C."/>
            <person name="Gaillardin C."/>
            <person name="Weissenbach J."/>
            <person name="Wincker P."/>
            <person name="Souciet J.L."/>
        </authorList>
    </citation>
    <scope>NUCLEOTIDE SEQUENCE [LARGE SCALE GENOMIC DNA]</scope>
    <source>
        <strain evidence="4">ATCC 8585 / CBS 2359 / DSM 70799 / NBRC 1267 / NRRL Y-1140 / WM37</strain>
    </source>
</reference>
<dbReference type="InterPro" id="IPR002376">
    <property type="entry name" value="Formyl_transf_N"/>
</dbReference>
<feature type="domain" description="Formyl transferase N-terminal" evidence="2">
    <location>
        <begin position="27"/>
        <end position="185"/>
    </location>
</feature>
<evidence type="ECO:0000313" key="4">
    <source>
        <dbReference type="Proteomes" id="UP000000598"/>
    </source>
</evidence>
<dbReference type="OMA" id="KEWWNGV"/>
<dbReference type="InterPro" id="IPR036477">
    <property type="entry name" value="Formyl_transf_N_sf"/>
</dbReference>
<evidence type="ECO:0000313" key="3">
    <source>
        <dbReference type="EMBL" id="CAG99515.1"/>
    </source>
</evidence>
<dbReference type="PANTHER" id="PTHR11138">
    <property type="entry name" value="METHIONYL-TRNA FORMYLTRANSFERASE"/>
    <property type="match status" value="1"/>
</dbReference>
<protein>
    <recommendedName>
        <fullName evidence="1">methionyl-tRNA formyltransferase</fullName>
        <ecNumber evidence="1">2.1.2.9</ecNumber>
    </recommendedName>
</protein>
<dbReference type="AlphaFoldDB" id="Q6CNR1"/>